<dbReference type="GO" id="GO:0005737">
    <property type="term" value="C:cytoplasm"/>
    <property type="evidence" value="ECO:0007669"/>
    <property type="project" value="TreeGrafter"/>
</dbReference>
<dbReference type="OrthoDB" id="69641at2759"/>
<comment type="similarity">
    <text evidence="1">Belongs to the IMPACT family.</text>
</comment>
<gene>
    <name evidence="3" type="ORF">AMAG_00306</name>
</gene>
<dbReference type="PANTHER" id="PTHR16301:SF25">
    <property type="entry name" value="PROTEIN IMPACT"/>
    <property type="match status" value="1"/>
</dbReference>
<reference evidence="4" key="2">
    <citation type="submission" date="2009-11" db="EMBL/GenBank/DDBJ databases">
        <title>The Genome Sequence of Allomyces macrogynus strain ATCC 38327.</title>
        <authorList>
            <consortium name="The Broad Institute Genome Sequencing Platform"/>
            <person name="Russ C."/>
            <person name="Cuomo C."/>
            <person name="Shea T."/>
            <person name="Young S.K."/>
            <person name="Zeng Q."/>
            <person name="Koehrsen M."/>
            <person name="Haas B."/>
            <person name="Borodovsky M."/>
            <person name="Guigo R."/>
            <person name="Alvarado L."/>
            <person name="Berlin A."/>
            <person name="Borenstein D."/>
            <person name="Chen Z."/>
            <person name="Engels R."/>
            <person name="Freedman E."/>
            <person name="Gellesch M."/>
            <person name="Goldberg J."/>
            <person name="Griggs A."/>
            <person name="Gujja S."/>
            <person name="Heiman D."/>
            <person name="Hepburn T."/>
            <person name="Howarth C."/>
            <person name="Jen D."/>
            <person name="Larson L."/>
            <person name="Lewis B."/>
            <person name="Mehta T."/>
            <person name="Park D."/>
            <person name="Pearson M."/>
            <person name="Roberts A."/>
            <person name="Saif S."/>
            <person name="Shenoy N."/>
            <person name="Sisk P."/>
            <person name="Stolte C."/>
            <person name="Sykes S."/>
            <person name="Walk T."/>
            <person name="White J."/>
            <person name="Yandava C."/>
            <person name="Burger G."/>
            <person name="Gray M.W."/>
            <person name="Holland P.W.H."/>
            <person name="King N."/>
            <person name="Lang F.B.F."/>
            <person name="Roger A.J."/>
            <person name="Ruiz-Trillo I."/>
            <person name="Lander E."/>
            <person name="Nusbaum C."/>
        </authorList>
    </citation>
    <scope>NUCLEOTIDE SEQUENCE [LARGE SCALE GENOMIC DNA]</scope>
    <source>
        <strain evidence="4">ATCC 38327</strain>
    </source>
</reference>
<reference evidence="3 4" key="1">
    <citation type="submission" date="2009-11" db="EMBL/GenBank/DDBJ databases">
        <title>Annotation of Allomyces macrogynus ATCC 38327.</title>
        <authorList>
            <consortium name="The Broad Institute Genome Sequencing Platform"/>
            <person name="Russ C."/>
            <person name="Cuomo C."/>
            <person name="Burger G."/>
            <person name="Gray M.W."/>
            <person name="Holland P.W.H."/>
            <person name="King N."/>
            <person name="Lang F.B.F."/>
            <person name="Roger A.J."/>
            <person name="Ruiz-Trillo I."/>
            <person name="Young S.K."/>
            <person name="Zeng Q."/>
            <person name="Gargeya S."/>
            <person name="Fitzgerald M."/>
            <person name="Haas B."/>
            <person name="Abouelleil A."/>
            <person name="Alvarado L."/>
            <person name="Arachchi H.M."/>
            <person name="Berlin A."/>
            <person name="Chapman S.B."/>
            <person name="Gearin G."/>
            <person name="Goldberg J."/>
            <person name="Griggs A."/>
            <person name="Gujja S."/>
            <person name="Hansen M."/>
            <person name="Heiman D."/>
            <person name="Howarth C."/>
            <person name="Larimer J."/>
            <person name="Lui A."/>
            <person name="MacDonald P.J.P."/>
            <person name="McCowen C."/>
            <person name="Montmayeur A."/>
            <person name="Murphy C."/>
            <person name="Neiman D."/>
            <person name="Pearson M."/>
            <person name="Priest M."/>
            <person name="Roberts A."/>
            <person name="Saif S."/>
            <person name="Shea T."/>
            <person name="Sisk P."/>
            <person name="Stolte C."/>
            <person name="Sykes S."/>
            <person name="Wortman J."/>
            <person name="Nusbaum C."/>
            <person name="Birren B."/>
        </authorList>
    </citation>
    <scope>NUCLEOTIDE SEQUENCE [LARGE SCALE GENOMIC DNA]</scope>
    <source>
        <strain evidence="3 4">ATCC 38327</strain>
    </source>
</reference>
<evidence type="ECO:0000313" key="3">
    <source>
        <dbReference type="EMBL" id="KNE54327.1"/>
    </source>
</evidence>
<name>A0A0L0RV50_ALLM3</name>
<organism evidence="3 4">
    <name type="scientific">Allomyces macrogynus (strain ATCC 38327)</name>
    <name type="common">Allomyces javanicus var. macrogynus</name>
    <dbReference type="NCBI Taxonomy" id="578462"/>
    <lineage>
        <taxon>Eukaryota</taxon>
        <taxon>Fungi</taxon>
        <taxon>Fungi incertae sedis</taxon>
        <taxon>Blastocladiomycota</taxon>
        <taxon>Blastocladiomycetes</taxon>
        <taxon>Blastocladiales</taxon>
        <taxon>Blastocladiaceae</taxon>
        <taxon>Allomyces</taxon>
    </lineage>
</organism>
<dbReference type="CDD" id="cd23821">
    <property type="entry name" value="RWD_IMPACT"/>
    <property type="match status" value="1"/>
</dbReference>
<dbReference type="AlphaFoldDB" id="A0A0L0RV50"/>
<dbReference type="InterPro" id="IPR001498">
    <property type="entry name" value="Impact_N"/>
</dbReference>
<sequence length="359" mass="38339">MDDDLGLDSPLLSGDARDEIEALAAIYAPHFVRAPHATASSDLAYLITVPMPDSWPAHLHPRLRLTFPGAYPLHAPVAVHFDACPLWSGDMRSHATSELATMWAATNGGCAALDEGGIVFARAGKGSAGLHPNCHHGIVLFDWIEWLREYVASELGPMVDAMLAAQQNSAASDDVASAAKAEAMARVVEKVAETGRPDLPDLTVAPTPTIGRLYSHSDPIIDRKSVFLAHSAYISSPTDPAALTAYLTSHRRIARATHNITAYRLEMPNGIMHQDCDDDGEDAAGKRLLHLLQLVGARNVWVCVTRWYGGIQLGPDRFAHINNAARAALVSMGVVEGAETSQEARRKAAAAAAAGGGRR</sequence>
<dbReference type="Gene3D" id="3.30.230.30">
    <property type="entry name" value="Impact, N-terminal domain"/>
    <property type="match status" value="1"/>
</dbReference>
<feature type="domain" description="Impact N-terminal" evidence="2">
    <location>
        <begin position="223"/>
        <end position="329"/>
    </location>
</feature>
<dbReference type="STRING" id="578462.A0A0L0RV50"/>
<proteinExistence type="inferred from homology"/>
<dbReference type="GO" id="GO:0006446">
    <property type="term" value="P:regulation of translational initiation"/>
    <property type="evidence" value="ECO:0007669"/>
    <property type="project" value="TreeGrafter"/>
</dbReference>
<accession>A0A0L0RV50</accession>
<evidence type="ECO:0000259" key="2">
    <source>
        <dbReference type="Pfam" id="PF01205"/>
    </source>
</evidence>
<dbReference type="InterPro" id="IPR036956">
    <property type="entry name" value="Impact_N_sf"/>
</dbReference>
<dbReference type="InterPro" id="IPR020568">
    <property type="entry name" value="Ribosomal_Su5_D2-typ_SF"/>
</dbReference>
<dbReference type="PANTHER" id="PTHR16301">
    <property type="entry name" value="IMPACT-RELATED"/>
    <property type="match status" value="1"/>
</dbReference>
<evidence type="ECO:0000256" key="1">
    <source>
        <dbReference type="ARBA" id="ARBA00007665"/>
    </source>
</evidence>
<dbReference type="Pfam" id="PF01205">
    <property type="entry name" value="Impact_N"/>
    <property type="match status" value="1"/>
</dbReference>
<keyword evidence="4" id="KW-1185">Reference proteome</keyword>
<evidence type="ECO:0000313" key="4">
    <source>
        <dbReference type="Proteomes" id="UP000054350"/>
    </source>
</evidence>
<dbReference type="VEuPathDB" id="FungiDB:AMAG_00306"/>
<dbReference type="eggNOG" id="KOG3299">
    <property type="taxonomic scope" value="Eukaryota"/>
</dbReference>
<dbReference type="InterPro" id="IPR023582">
    <property type="entry name" value="Impact"/>
</dbReference>
<dbReference type="EMBL" id="GG745328">
    <property type="protein sequence ID" value="KNE54327.1"/>
    <property type="molecule type" value="Genomic_DNA"/>
</dbReference>
<protein>
    <recommendedName>
        <fullName evidence="2">Impact N-terminal domain-containing protein</fullName>
    </recommendedName>
</protein>
<dbReference type="SUPFAM" id="SSF54211">
    <property type="entry name" value="Ribosomal protein S5 domain 2-like"/>
    <property type="match status" value="1"/>
</dbReference>
<dbReference type="Proteomes" id="UP000054350">
    <property type="component" value="Unassembled WGS sequence"/>
</dbReference>
<dbReference type="GO" id="GO:0140469">
    <property type="term" value="P:GCN2-mediated signaling"/>
    <property type="evidence" value="ECO:0007669"/>
    <property type="project" value="TreeGrafter"/>
</dbReference>